<gene>
    <name evidence="1" type="ORF">JY500_12075</name>
</gene>
<dbReference type="EMBL" id="CP071060">
    <property type="protein sequence ID" value="QSI75257.1"/>
    <property type="molecule type" value="Genomic_DNA"/>
</dbReference>
<sequence>MTDTEFRHLKVLAQTDVAGFVAARRELIERMISGTDPERQAKLWQLQDEIELMRATTPNADQVTQRLAQMISERLDALDLAFSRLPTAAEPIGETVNTAHGAKHQM</sequence>
<evidence type="ECO:0000313" key="2">
    <source>
        <dbReference type="Proteomes" id="UP000663570"/>
    </source>
</evidence>
<dbReference type="Pfam" id="PF11333">
    <property type="entry name" value="DUF3135"/>
    <property type="match status" value="1"/>
</dbReference>
<accession>A0ABX7M732</accession>
<protein>
    <submittedName>
        <fullName evidence="1">DUF3135 domain-containing protein</fullName>
    </submittedName>
</protein>
<proteinExistence type="predicted"/>
<evidence type="ECO:0000313" key="1">
    <source>
        <dbReference type="EMBL" id="QSI75257.1"/>
    </source>
</evidence>
<dbReference type="InterPro" id="IPR021482">
    <property type="entry name" value="DUF3135"/>
</dbReference>
<dbReference type="RefSeq" id="WP_206252637.1">
    <property type="nucleotide sequence ID" value="NZ_CP071060.1"/>
</dbReference>
<reference evidence="1 2" key="1">
    <citation type="submission" date="2021-02" db="EMBL/GenBank/DDBJ databases">
        <title>Niveibacterium changnyeongensis HC41.</title>
        <authorList>
            <person name="Kang M."/>
        </authorList>
    </citation>
    <scope>NUCLEOTIDE SEQUENCE [LARGE SCALE GENOMIC DNA]</scope>
    <source>
        <strain evidence="1 2">HC41</strain>
    </source>
</reference>
<keyword evidence="2" id="KW-1185">Reference proteome</keyword>
<dbReference type="Proteomes" id="UP000663570">
    <property type="component" value="Chromosome"/>
</dbReference>
<name>A0ABX7M732_9RHOO</name>
<organism evidence="1 2">
    <name type="scientific">Niveibacterium microcysteis</name>
    <dbReference type="NCBI Taxonomy" id="2811415"/>
    <lineage>
        <taxon>Bacteria</taxon>
        <taxon>Pseudomonadati</taxon>
        <taxon>Pseudomonadota</taxon>
        <taxon>Betaproteobacteria</taxon>
        <taxon>Rhodocyclales</taxon>
        <taxon>Rhodocyclaceae</taxon>
        <taxon>Niveibacterium</taxon>
    </lineage>
</organism>